<keyword evidence="2" id="KW-1185">Reference proteome</keyword>
<dbReference type="SUPFAM" id="SSF53098">
    <property type="entry name" value="Ribonuclease H-like"/>
    <property type="match status" value="1"/>
</dbReference>
<reference evidence="2" key="1">
    <citation type="journal article" date="2019" name="Plant Biotechnol. J.">
        <title>Genome sequencing of the Australian wild diploid species Gossypium australe highlights disease resistance and delayed gland morphogenesis.</title>
        <authorList>
            <person name="Cai Y."/>
            <person name="Cai X."/>
            <person name="Wang Q."/>
            <person name="Wang P."/>
            <person name="Zhang Y."/>
            <person name="Cai C."/>
            <person name="Xu Y."/>
            <person name="Wang K."/>
            <person name="Zhou Z."/>
            <person name="Wang C."/>
            <person name="Geng S."/>
            <person name="Li B."/>
            <person name="Dong Q."/>
            <person name="Hou Y."/>
            <person name="Wang H."/>
            <person name="Ai P."/>
            <person name="Liu Z."/>
            <person name="Yi F."/>
            <person name="Sun M."/>
            <person name="An G."/>
            <person name="Cheng J."/>
            <person name="Zhang Y."/>
            <person name="Shi Q."/>
            <person name="Xie Y."/>
            <person name="Shi X."/>
            <person name="Chang Y."/>
            <person name="Huang F."/>
            <person name="Chen Y."/>
            <person name="Hong S."/>
            <person name="Mi L."/>
            <person name="Sun Q."/>
            <person name="Zhang L."/>
            <person name="Zhou B."/>
            <person name="Peng R."/>
            <person name="Zhang X."/>
            <person name="Liu F."/>
        </authorList>
    </citation>
    <scope>NUCLEOTIDE SEQUENCE [LARGE SCALE GENOMIC DNA]</scope>
    <source>
        <strain evidence="2">cv. PA1801</strain>
    </source>
</reference>
<dbReference type="Gene3D" id="3.30.420.10">
    <property type="entry name" value="Ribonuclease H-like superfamily/Ribonuclease H"/>
    <property type="match status" value="1"/>
</dbReference>
<dbReference type="InterPro" id="IPR036397">
    <property type="entry name" value="RNaseH_sf"/>
</dbReference>
<dbReference type="EMBL" id="SMMG02000007">
    <property type="protein sequence ID" value="KAA3466009.1"/>
    <property type="molecule type" value="Genomic_DNA"/>
</dbReference>
<dbReference type="GO" id="GO:0003676">
    <property type="term" value="F:nucleic acid binding"/>
    <property type="evidence" value="ECO:0007669"/>
    <property type="project" value="InterPro"/>
</dbReference>
<dbReference type="OrthoDB" id="1749397at2759"/>
<dbReference type="AlphaFoldDB" id="A0A5B6VA47"/>
<organism evidence="1 2">
    <name type="scientific">Gossypium australe</name>
    <dbReference type="NCBI Taxonomy" id="47621"/>
    <lineage>
        <taxon>Eukaryota</taxon>
        <taxon>Viridiplantae</taxon>
        <taxon>Streptophyta</taxon>
        <taxon>Embryophyta</taxon>
        <taxon>Tracheophyta</taxon>
        <taxon>Spermatophyta</taxon>
        <taxon>Magnoliopsida</taxon>
        <taxon>eudicotyledons</taxon>
        <taxon>Gunneridae</taxon>
        <taxon>Pentapetalae</taxon>
        <taxon>rosids</taxon>
        <taxon>malvids</taxon>
        <taxon>Malvales</taxon>
        <taxon>Malvaceae</taxon>
        <taxon>Malvoideae</taxon>
        <taxon>Gossypium</taxon>
    </lineage>
</organism>
<protein>
    <submittedName>
        <fullName evidence="1">Beta-galactosidase</fullName>
    </submittedName>
</protein>
<comment type="caution">
    <text evidence="1">The sequence shown here is derived from an EMBL/GenBank/DDBJ whole genome shotgun (WGS) entry which is preliminary data.</text>
</comment>
<gene>
    <name evidence="1" type="ORF">EPI10_001136</name>
</gene>
<name>A0A5B6VA47_9ROSI</name>
<proteinExistence type="predicted"/>
<evidence type="ECO:0000313" key="1">
    <source>
        <dbReference type="EMBL" id="KAA3466009.1"/>
    </source>
</evidence>
<dbReference type="InterPro" id="IPR039537">
    <property type="entry name" value="Retrotran_Ty1/copia-like"/>
</dbReference>
<accession>A0A5B6VA47</accession>
<dbReference type="PANTHER" id="PTHR42648:SF22">
    <property type="entry name" value="REVERSE TRANSCRIPTASE TY1_COPIA-TYPE DOMAIN-CONTAINING PROTEIN"/>
    <property type="match status" value="1"/>
</dbReference>
<evidence type="ECO:0000313" key="2">
    <source>
        <dbReference type="Proteomes" id="UP000325315"/>
    </source>
</evidence>
<sequence length="176" mass="20138">MIENQFQEIISILRYDNGTEYYNNVLKYFFFQEKGVLHQSSCSDTPEQNGLVERKKKTTFSFVIYNSFGLFKNYFPDSRIKSGNSNSIDPPSSLPFSPSPDKIVFPESSLNLIPIIPIQESNLSIALRKGTQTCTKYLISKNISYDNFFTKYRAFTSKISNIVAPKNIKEALDDPN</sequence>
<dbReference type="Proteomes" id="UP000325315">
    <property type="component" value="Unassembled WGS sequence"/>
</dbReference>
<dbReference type="PANTHER" id="PTHR42648">
    <property type="entry name" value="TRANSPOSASE, PUTATIVE-RELATED"/>
    <property type="match status" value="1"/>
</dbReference>
<dbReference type="InterPro" id="IPR012337">
    <property type="entry name" value="RNaseH-like_sf"/>
</dbReference>